<dbReference type="AlphaFoldDB" id="A0AAE0SA54"/>
<accession>A0AAE0SA54</accession>
<feature type="transmembrane region" description="Helical" evidence="1">
    <location>
        <begin position="80"/>
        <end position="98"/>
    </location>
</feature>
<comment type="caution">
    <text evidence="2">The sequence shown here is derived from an EMBL/GenBank/DDBJ whole genome shotgun (WGS) entry which is preliminary data.</text>
</comment>
<sequence>MGTFFNNMMTELKKKQFVLCNTWEFSNEKGSRHKDVLRYMAYSVSEKDTVPDEDDPSIREAALLALGADDDDIERGCKDATLTSVLAVTYLVSYYFFYMSLY</sequence>
<reference evidence="2" key="1">
    <citation type="journal article" date="2021" name="Genome Biol. Evol.">
        <title>A High-Quality Reference Genome for a Parasitic Bivalve with Doubly Uniparental Inheritance (Bivalvia: Unionida).</title>
        <authorList>
            <person name="Smith C.H."/>
        </authorList>
    </citation>
    <scope>NUCLEOTIDE SEQUENCE</scope>
    <source>
        <strain evidence="2">CHS0354</strain>
    </source>
</reference>
<reference evidence="2" key="3">
    <citation type="submission" date="2023-05" db="EMBL/GenBank/DDBJ databases">
        <authorList>
            <person name="Smith C.H."/>
        </authorList>
    </citation>
    <scope>NUCLEOTIDE SEQUENCE</scope>
    <source>
        <strain evidence="2">CHS0354</strain>
        <tissue evidence="2">Mantle</tissue>
    </source>
</reference>
<reference evidence="2" key="2">
    <citation type="journal article" date="2021" name="Genome Biol. Evol.">
        <title>Developing a high-quality reference genome for a parasitic bivalve with doubly uniparental inheritance (Bivalvia: Unionida).</title>
        <authorList>
            <person name="Smith C.H."/>
        </authorList>
    </citation>
    <scope>NUCLEOTIDE SEQUENCE</scope>
    <source>
        <strain evidence="2">CHS0354</strain>
        <tissue evidence="2">Mantle</tissue>
    </source>
</reference>
<evidence type="ECO:0000313" key="3">
    <source>
        <dbReference type="Proteomes" id="UP001195483"/>
    </source>
</evidence>
<keyword evidence="1" id="KW-1133">Transmembrane helix</keyword>
<name>A0AAE0SA54_9BIVA</name>
<dbReference type="Proteomes" id="UP001195483">
    <property type="component" value="Unassembled WGS sequence"/>
</dbReference>
<organism evidence="2 3">
    <name type="scientific">Potamilus streckersoni</name>
    <dbReference type="NCBI Taxonomy" id="2493646"/>
    <lineage>
        <taxon>Eukaryota</taxon>
        <taxon>Metazoa</taxon>
        <taxon>Spiralia</taxon>
        <taxon>Lophotrochozoa</taxon>
        <taxon>Mollusca</taxon>
        <taxon>Bivalvia</taxon>
        <taxon>Autobranchia</taxon>
        <taxon>Heteroconchia</taxon>
        <taxon>Palaeoheterodonta</taxon>
        <taxon>Unionida</taxon>
        <taxon>Unionoidea</taxon>
        <taxon>Unionidae</taxon>
        <taxon>Ambleminae</taxon>
        <taxon>Lampsilini</taxon>
        <taxon>Potamilus</taxon>
    </lineage>
</organism>
<keyword evidence="1" id="KW-0472">Membrane</keyword>
<protein>
    <submittedName>
        <fullName evidence="2">Uncharacterized protein</fullName>
    </submittedName>
</protein>
<keyword evidence="3" id="KW-1185">Reference proteome</keyword>
<gene>
    <name evidence="2" type="ORF">CHS0354_016331</name>
</gene>
<keyword evidence="1" id="KW-0812">Transmembrane</keyword>
<dbReference type="EMBL" id="JAEAOA010001009">
    <property type="protein sequence ID" value="KAK3588232.1"/>
    <property type="molecule type" value="Genomic_DNA"/>
</dbReference>
<evidence type="ECO:0000313" key="2">
    <source>
        <dbReference type="EMBL" id="KAK3588232.1"/>
    </source>
</evidence>
<evidence type="ECO:0000256" key="1">
    <source>
        <dbReference type="SAM" id="Phobius"/>
    </source>
</evidence>
<proteinExistence type="predicted"/>